<dbReference type="GO" id="GO:0097053">
    <property type="term" value="P:L-kynurenine catabolic process"/>
    <property type="evidence" value="ECO:0007669"/>
    <property type="project" value="UniProtKB-UniPathway"/>
</dbReference>
<keyword evidence="1 5" id="KW-0662">Pyridine nucleotide biosynthesis</keyword>
<dbReference type="UniPathway" id="UPA00253">
    <property type="reaction ID" value="UER00329"/>
</dbReference>
<accession>A0A2Z4GBT7</accession>
<evidence type="ECO:0000256" key="3">
    <source>
        <dbReference type="ARBA" id="ARBA00022898"/>
    </source>
</evidence>
<evidence type="ECO:0000313" key="8">
    <source>
        <dbReference type="Proteomes" id="UP000249873"/>
    </source>
</evidence>
<dbReference type="InterPro" id="IPR015424">
    <property type="entry name" value="PyrdxlP-dep_Trfase"/>
</dbReference>
<dbReference type="GO" id="GO:0009435">
    <property type="term" value="P:NAD+ biosynthetic process"/>
    <property type="evidence" value="ECO:0007669"/>
    <property type="project" value="UniProtKB-UniRule"/>
</dbReference>
<gene>
    <name evidence="7" type="primary">kynU</name>
    <name evidence="7" type="ORF">DJ013_11440</name>
</gene>
<evidence type="ECO:0000256" key="4">
    <source>
        <dbReference type="NCBIfam" id="TIGR01814"/>
    </source>
</evidence>
<organism evidence="7 8">
    <name type="scientific">Arcticibacterium luteifluviistationis</name>
    <dbReference type="NCBI Taxonomy" id="1784714"/>
    <lineage>
        <taxon>Bacteria</taxon>
        <taxon>Pseudomonadati</taxon>
        <taxon>Bacteroidota</taxon>
        <taxon>Cytophagia</taxon>
        <taxon>Cytophagales</taxon>
        <taxon>Leadbetterellaceae</taxon>
        <taxon>Arcticibacterium</taxon>
    </lineage>
</organism>
<dbReference type="OrthoDB" id="9812626at2"/>
<dbReference type="Gene3D" id="3.40.640.10">
    <property type="entry name" value="Type I PLP-dependent aspartate aminotransferase-like (Major domain)"/>
    <property type="match status" value="1"/>
</dbReference>
<evidence type="ECO:0000256" key="1">
    <source>
        <dbReference type="ARBA" id="ARBA00022642"/>
    </source>
</evidence>
<evidence type="ECO:0000256" key="2">
    <source>
        <dbReference type="ARBA" id="ARBA00022801"/>
    </source>
</evidence>
<dbReference type="RefSeq" id="WP_111371945.1">
    <property type="nucleotide sequence ID" value="NZ_CP029480.1"/>
</dbReference>
<dbReference type="GO" id="GO:0019441">
    <property type="term" value="P:L-tryptophan catabolic process to kynurenine"/>
    <property type="evidence" value="ECO:0007669"/>
    <property type="project" value="TreeGrafter"/>
</dbReference>
<evidence type="ECO:0000256" key="5">
    <source>
        <dbReference type="PIRNR" id="PIRNR038800"/>
    </source>
</evidence>
<dbReference type="EMBL" id="CP029480">
    <property type="protein sequence ID" value="AWV98752.1"/>
    <property type="molecule type" value="Genomic_DNA"/>
</dbReference>
<comment type="function">
    <text evidence="5">Catalyzes the cleavage of L-kynurenine (L-Kyn) and L-3-hydroxykynurenine (L-3OHKyn) into anthranilic acid (AA) and 3-hydroxyanthranilic acid (3-OHAA), respectively.</text>
</comment>
<dbReference type="NCBIfam" id="TIGR01814">
    <property type="entry name" value="kynureninase"/>
    <property type="match status" value="1"/>
</dbReference>
<reference evidence="7 8" key="1">
    <citation type="submission" date="2018-05" db="EMBL/GenBank/DDBJ databases">
        <title>Complete genome sequence of Arcticibacterium luteifluviistationis SM1504T, a cytophagaceae bacterium isolated from Arctic surface seawater.</title>
        <authorList>
            <person name="Li Y."/>
            <person name="Qin Q.-L."/>
        </authorList>
    </citation>
    <scope>NUCLEOTIDE SEQUENCE [LARGE SCALE GENOMIC DNA]</scope>
    <source>
        <strain evidence="7 8">SM1504</strain>
    </source>
</reference>
<dbReference type="PIRSF" id="PIRSF038800">
    <property type="entry name" value="KYNU"/>
    <property type="match status" value="1"/>
</dbReference>
<dbReference type="KEGG" id="als:DJ013_11440"/>
<dbReference type="GO" id="GO:0030429">
    <property type="term" value="F:kynureninase activity"/>
    <property type="evidence" value="ECO:0007669"/>
    <property type="project" value="UniProtKB-UniRule"/>
</dbReference>
<feature type="domain" description="Aminotransferase class V" evidence="6">
    <location>
        <begin position="61"/>
        <end position="324"/>
    </location>
</feature>
<keyword evidence="3 5" id="KW-0663">Pyridoxal phosphate</keyword>
<dbReference type="EC" id="3.7.1.3" evidence="4 5"/>
<comment type="catalytic activity">
    <reaction evidence="5">
        <text>3-hydroxy-L-kynurenine + H2O = 3-hydroxyanthranilate + L-alanine + H(+)</text>
        <dbReference type="Rhea" id="RHEA:25143"/>
        <dbReference type="ChEBI" id="CHEBI:15377"/>
        <dbReference type="ChEBI" id="CHEBI:15378"/>
        <dbReference type="ChEBI" id="CHEBI:36559"/>
        <dbReference type="ChEBI" id="CHEBI:57972"/>
        <dbReference type="ChEBI" id="CHEBI:58125"/>
        <dbReference type="EC" id="3.7.1.3"/>
    </reaction>
</comment>
<dbReference type="InterPro" id="IPR000192">
    <property type="entry name" value="Aminotrans_V_dom"/>
</dbReference>
<keyword evidence="2 5" id="KW-0378">Hydrolase</keyword>
<dbReference type="SUPFAM" id="SSF53383">
    <property type="entry name" value="PLP-dependent transferases"/>
    <property type="match status" value="1"/>
</dbReference>
<dbReference type="UniPathway" id="UPA00334">
    <property type="reaction ID" value="UER00455"/>
</dbReference>
<dbReference type="PANTHER" id="PTHR14084:SF0">
    <property type="entry name" value="KYNURENINASE"/>
    <property type="match status" value="1"/>
</dbReference>
<dbReference type="PANTHER" id="PTHR14084">
    <property type="entry name" value="KYNURENINASE"/>
    <property type="match status" value="1"/>
</dbReference>
<sequence>MTDIRAQITQLDQEDPLKAFRNEFVLDLKTIYLDGNSLGVLPKKTKQVLEDTINNQWGARLIRSWNEDWLSCKERIASKVAKLINAEPNEVIIADSVSVNLYKLAFASLTYQTNKSEVLTDNLNFPSDLYIFQELCKQSFPDKTLNVVHQDKFEDANANILNAITEDTSLVSLSHVTFQNAFRYDVKNINEKAREMNALNLWDLSHSVGAVPIDVKALKIDMAVGCTYKYLNGGPGAPAFLYVSKELQNKLQNPIAGWFSHAAPFDFSPTFEGAESIHNFAVGTPPVLSMKAIEPGIDIFLNAGVHNIQNKSELLFELFLQLFQLFLKEREYTISTPLSPEERGSHIALTHEEAYRINLSLINPRINRKTIITDHRPPDIIRIALTPLYLSFSELCEAVIRLVEIVDTKEFENHSPLKSGVI</sequence>
<dbReference type="GO" id="GO:0043420">
    <property type="term" value="P:anthranilate metabolic process"/>
    <property type="evidence" value="ECO:0007669"/>
    <property type="project" value="TreeGrafter"/>
</dbReference>
<dbReference type="InterPro" id="IPR015421">
    <property type="entry name" value="PyrdxlP-dep_Trfase_major"/>
</dbReference>
<comment type="subunit">
    <text evidence="5">Homodimer.</text>
</comment>
<dbReference type="GO" id="GO:0005737">
    <property type="term" value="C:cytoplasm"/>
    <property type="evidence" value="ECO:0007669"/>
    <property type="project" value="UniProtKB-UniRule"/>
</dbReference>
<comment type="pathway">
    <text evidence="5">Amino-acid degradation; L-kynurenine degradation; L-alanine and anthranilate from L-kynurenine: step 1/1.</text>
</comment>
<dbReference type="Proteomes" id="UP000249873">
    <property type="component" value="Chromosome"/>
</dbReference>
<evidence type="ECO:0000313" key="7">
    <source>
        <dbReference type="EMBL" id="AWV98752.1"/>
    </source>
</evidence>
<evidence type="ECO:0000259" key="6">
    <source>
        <dbReference type="Pfam" id="PF00266"/>
    </source>
</evidence>
<dbReference type="GO" id="GO:0030170">
    <property type="term" value="F:pyridoxal phosphate binding"/>
    <property type="evidence" value="ECO:0007669"/>
    <property type="project" value="UniProtKB-UniRule"/>
</dbReference>
<dbReference type="InterPro" id="IPR010111">
    <property type="entry name" value="Kynureninase"/>
</dbReference>
<dbReference type="InterPro" id="IPR015422">
    <property type="entry name" value="PyrdxlP-dep_Trfase_small"/>
</dbReference>
<protein>
    <recommendedName>
        <fullName evidence="4 5">Kynureninase</fullName>
        <ecNumber evidence="4 5">3.7.1.3</ecNumber>
    </recommendedName>
</protein>
<comment type="catalytic activity">
    <reaction evidence="5">
        <text>L-kynurenine + H2O = anthranilate + L-alanine + H(+)</text>
        <dbReference type="Rhea" id="RHEA:16813"/>
        <dbReference type="ChEBI" id="CHEBI:15377"/>
        <dbReference type="ChEBI" id="CHEBI:15378"/>
        <dbReference type="ChEBI" id="CHEBI:16567"/>
        <dbReference type="ChEBI" id="CHEBI:57959"/>
        <dbReference type="ChEBI" id="CHEBI:57972"/>
        <dbReference type="EC" id="3.7.1.3"/>
    </reaction>
</comment>
<proteinExistence type="inferred from homology"/>
<dbReference type="Pfam" id="PF00266">
    <property type="entry name" value="Aminotran_5"/>
    <property type="match status" value="1"/>
</dbReference>
<dbReference type="Gene3D" id="3.90.1150.10">
    <property type="entry name" value="Aspartate Aminotransferase, domain 1"/>
    <property type="match status" value="1"/>
</dbReference>
<comment type="cofactor">
    <cofactor evidence="5">
        <name>pyridoxal 5'-phosphate</name>
        <dbReference type="ChEBI" id="CHEBI:597326"/>
    </cofactor>
</comment>
<keyword evidence="8" id="KW-1185">Reference proteome</keyword>
<comment type="pathway">
    <text evidence="5">Cofactor biosynthesis; NAD(+) biosynthesis; quinolinate from L-kynurenine: step 2/3.</text>
</comment>
<dbReference type="AlphaFoldDB" id="A0A2Z4GBT7"/>
<comment type="similarity">
    <text evidence="5">Belongs to the kynureninase family.</text>
</comment>
<name>A0A2Z4GBT7_9BACT</name>